<name>A0A5A7R5H5_STRAF</name>
<protein>
    <submittedName>
        <fullName evidence="1">LysR family transcriptional regulator</fullName>
    </submittedName>
</protein>
<evidence type="ECO:0000313" key="1">
    <source>
        <dbReference type="EMBL" id="GER52666.1"/>
    </source>
</evidence>
<comment type="caution">
    <text evidence="1">The sequence shown here is derived from an EMBL/GenBank/DDBJ whole genome shotgun (WGS) entry which is preliminary data.</text>
</comment>
<dbReference type="AlphaFoldDB" id="A0A5A7R5H5"/>
<organism evidence="1 2">
    <name type="scientific">Striga asiatica</name>
    <name type="common">Asiatic witchweed</name>
    <name type="synonym">Buchnera asiatica</name>
    <dbReference type="NCBI Taxonomy" id="4170"/>
    <lineage>
        <taxon>Eukaryota</taxon>
        <taxon>Viridiplantae</taxon>
        <taxon>Streptophyta</taxon>
        <taxon>Embryophyta</taxon>
        <taxon>Tracheophyta</taxon>
        <taxon>Spermatophyta</taxon>
        <taxon>Magnoliopsida</taxon>
        <taxon>eudicotyledons</taxon>
        <taxon>Gunneridae</taxon>
        <taxon>Pentapetalae</taxon>
        <taxon>asterids</taxon>
        <taxon>lamiids</taxon>
        <taxon>Lamiales</taxon>
        <taxon>Orobanchaceae</taxon>
        <taxon>Buchnereae</taxon>
        <taxon>Striga</taxon>
    </lineage>
</organism>
<dbReference type="Proteomes" id="UP000325081">
    <property type="component" value="Unassembled WGS sequence"/>
</dbReference>
<accession>A0A5A7R5H5</accession>
<dbReference type="EMBL" id="BKCP01010403">
    <property type="protein sequence ID" value="GER52666.1"/>
    <property type="molecule type" value="Genomic_DNA"/>
</dbReference>
<proteinExistence type="predicted"/>
<keyword evidence="2" id="KW-1185">Reference proteome</keyword>
<gene>
    <name evidence="1" type="ORF">STAS_30135</name>
</gene>
<reference evidence="2" key="1">
    <citation type="journal article" date="2019" name="Curr. Biol.">
        <title>Genome Sequence of Striga asiatica Provides Insight into the Evolution of Plant Parasitism.</title>
        <authorList>
            <person name="Yoshida S."/>
            <person name="Kim S."/>
            <person name="Wafula E.K."/>
            <person name="Tanskanen J."/>
            <person name="Kim Y.M."/>
            <person name="Honaas L."/>
            <person name="Yang Z."/>
            <person name="Spallek T."/>
            <person name="Conn C.E."/>
            <person name="Ichihashi Y."/>
            <person name="Cheong K."/>
            <person name="Cui S."/>
            <person name="Der J.P."/>
            <person name="Gundlach H."/>
            <person name="Jiao Y."/>
            <person name="Hori C."/>
            <person name="Ishida J.K."/>
            <person name="Kasahara H."/>
            <person name="Kiba T."/>
            <person name="Kim M.S."/>
            <person name="Koo N."/>
            <person name="Laohavisit A."/>
            <person name="Lee Y.H."/>
            <person name="Lumba S."/>
            <person name="McCourt P."/>
            <person name="Mortimer J.C."/>
            <person name="Mutuku J.M."/>
            <person name="Nomura T."/>
            <person name="Sasaki-Sekimoto Y."/>
            <person name="Seto Y."/>
            <person name="Wang Y."/>
            <person name="Wakatake T."/>
            <person name="Sakakibara H."/>
            <person name="Demura T."/>
            <person name="Yamaguchi S."/>
            <person name="Yoneyama K."/>
            <person name="Manabe R.I."/>
            <person name="Nelson D.C."/>
            <person name="Schulman A.H."/>
            <person name="Timko M.P."/>
            <person name="dePamphilis C.W."/>
            <person name="Choi D."/>
            <person name="Shirasu K."/>
        </authorList>
    </citation>
    <scope>NUCLEOTIDE SEQUENCE [LARGE SCALE GENOMIC DNA]</scope>
    <source>
        <strain evidence="2">cv. UVA1</strain>
    </source>
</reference>
<evidence type="ECO:0000313" key="2">
    <source>
        <dbReference type="Proteomes" id="UP000325081"/>
    </source>
</evidence>
<sequence length="105" mass="11883">MGRGLSMADIISKIQNSEKENVVFSSSALAAIFKPYPNSLRSCRRAWTSTTTLTRRIYRSGFYIHFSSEQRPIATRELCMNLQDGSSLDTIIYAVVLVVCHFFLP</sequence>